<dbReference type="EMBL" id="BART01042351">
    <property type="protein sequence ID" value="GAH22454.1"/>
    <property type="molecule type" value="Genomic_DNA"/>
</dbReference>
<feature type="non-terminal residue" evidence="1">
    <location>
        <position position="35"/>
    </location>
</feature>
<organism evidence="1">
    <name type="scientific">marine sediment metagenome</name>
    <dbReference type="NCBI Taxonomy" id="412755"/>
    <lineage>
        <taxon>unclassified sequences</taxon>
        <taxon>metagenomes</taxon>
        <taxon>ecological metagenomes</taxon>
    </lineage>
</organism>
<name>X1EZA0_9ZZZZ</name>
<sequence length="35" mass="4147">NEEEVYQMVRKMMGYLPSNNMETPPSIECKDDPNR</sequence>
<comment type="caution">
    <text evidence="1">The sequence shown here is derived from an EMBL/GenBank/DDBJ whole genome shotgun (WGS) entry which is preliminary data.</text>
</comment>
<feature type="non-terminal residue" evidence="1">
    <location>
        <position position="1"/>
    </location>
</feature>
<accession>X1EZA0</accession>
<evidence type="ECO:0000313" key="1">
    <source>
        <dbReference type="EMBL" id="GAH22454.1"/>
    </source>
</evidence>
<protein>
    <submittedName>
        <fullName evidence="1">Uncharacterized protein</fullName>
    </submittedName>
</protein>
<dbReference type="AlphaFoldDB" id="X1EZA0"/>
<gene>
    <name evidence="1" type="ORF">S01H4_67378</name>
</gene>
<reference evidence="1" key="1">
    <citation type="journal article" date="2014" name="Front. Microbiol.">
        <title>High frequency of phylogenetically diverse reductive dehalogenase-homologous genes in deep subseafloor sedimentary metagenomes.</title>
        <authorList>
            <person name="Kawai M."/>
            <person name="Futagami T."/>
            <person name="Toyoda A."/>
            <person name="Takaki Y."/>
            <person name="Nishi S."/>
            <person name="Hori S."/>
            <person name="Arai W."/>
            <person name="Tsubouchi T."/>
            <person name="Morono Y."/>
            <person name="Uchiyama I."/>
            <person name="Ito T."/>
            <person name="Fujiyama A."/>
            <person name="Inagaki F."/>
            <person name="Takami H."/>
        </authorList>
    </citation>
    <scope>NUCLEOTIDE SEQUENCE</scope>
    <source>
        <strain evidence="1">Expedition CK06-06</strain>
    </source>
</reference>
<proteinExistence type="predicted"/>